<evidence type="ECO:0000256" key="7">
    <source>
        <dbReference type="ARBA" id="ARBA00023204"/>
    </source>
</evidence>
<dbReference type="Gene3D" id="3.30.870.10">
    <property type="entry name" value="Endonuclease Chain A"/>
    <property type="match status" value="2"/>
</dbReference>
<dbReference type="GO" id="GO:0003697">
    <property type="term" value="F:single-stranded DNA binding"/>
    <property type="evidence" value="ECO:0007669"/>
    <property type="project" value="TreeGrafter"/>
</dbReference>
<feature type="binding site" evidence="10">
    <location>
        <position position="339"/>
    </location>
    <ligand>
        <name>substrate</name>
    </ligand>
</feature>
<dbReference type="Proteomes" id="UP000316270">
    <property type="component" value="Chromosome 3"/>
</dbReference>
<feature type="region of interest" description="Disordered" evidence="12">
    <location>
        <begin position="425"/>
        <end position="457"/>
    </location>
</feature>
<evidence type="ECO:0000313" key="13">
    <source>
        <dbReference type="EMBL" id="QDS69542.1"/>
    </source>
</evidence>
<dbReference type="GO" id="GO:0005634">
    <property type="term" value="C:nucleus"/>
    <property type="evidence" value="ECO:0007669"/>
    <property type="project" value="UniProtKB-SubCell"/>
</dbReference>
<feature type="site" description="Interaction with DNA" evidence="11">
    <location>
        <position position="364"/>
    </location>
</feature>
<dbReference type="PANTHER" id="PTHR12415:SF0">
    <property type="entry name" value="TYROSYL-DNA PHOSPHODIESTERASE 1"/>
    <property type="match status" value="1"/>
</dbReference>
<evidence type="ECO:0000256" key="12">
    <source>
        <dbReference type="SAM" id="MobiDB-lite"/>
    </source>
</evidence>
<evidence type="ECO:0000256" key="10">
    <source>
        <dbReference type="PIRSR" id="PIRSR610347-2"/>
    </source>
</evidence>
<evidence type="ECO:0000256" key="6">
    <source>
        <dbReference type="ARBA" id="ARBA00022839"/>
    </source>
</evidence>
<keyword evidence="3" id="KW-0540">Nuclease</keyword>
<proteinExistence type="inferred from homology"/>
<feature type="compositionally biased region" description="Basic and acidic residues" evidence="12">
    <location>
        <begin position="428"/>
        <end position="444"/>
    </location>
</feature>
<feature type="binding site" evidence="10">
    <location>
        <position position="64"/>
    </location>
    <ligand>
        <name>substrate</name>
    </ligand>
</feature>
<dbReference type="PANTHER" id="PTHR12415">
    <property type="entry name" value="TYROSYL-DNA PHOSPHODIESTERASE 1"/>
    <property type="match status" value="1"/>
</dbReference>
<keyword evidence="8" id="KW-0539">Nucleus</keyword>
<dbReference type="InterPro" id="IPR010347">
    <property type="entry name" value="Tdp1"/>
</dbReference>
<keyword evidence="7" id="KW-0234">DNA repair</keyword>
<keyword evidence="14" id="KW-1185">Reference proteome</keyword>
<evidence type="ECO:0000256" key="2">
    <source>
        <dbReference type="ARBA" id="ARBA00010205"/>
    </source>
</evidence>
<dbReference type="CDD" id="cd09123">
    <property type="entry name" value="PLDc_Tdp1_2"/>
    <property type="match status" value="1"/>
</dbReference>
<dbReference type="STRING" id="50376.A0A517L1M8"/>
<dbReference type="GO" id="GO:0006281">
    <property type="term" value="P:DNA repair"/>
    <property type="evidence" value="ECO:0007669"/>
    <property type="project" value="UniProtKB-KW"/>
</dbReference>
<evidence type="ECO:0000256" key="9">
    <source>
        <dbReference type="PIRSR" id="PIRSR610347-1"/>
    </source>
</evidence>
<dbReference type="Pfam" id="PF06087">
    <property type="entry name" value="Tyr-DNA_phospho"/>
    <property type="match status" value="1"/>
</dbReference>
<evidence type="ECO:0000313" key="14">
    <source>
        <dbReference type="Proteomes" id="UP000316270"/>
    </source>
</evidence>
<sequence length="499" mass="55426">MSWTFELDHLDPDVRDLVRIKIVHGSWKREDAQRTRLEESAKRYPNTQIIVAHMPEAFGTHHTKMMVLFRHDDTAQIVIHTANMISQDWANLTQAVWRSSMLPRLADAPATWSSSSPSGPVGSGARFKFDFLRYLKGYGGQRTKSLIDQLRMYDFSSIRAALIGSMPSKDNLAESQPTRQTSWGWPGLKEILSTIPCSQGDSSKQPDVVAQVSSIATLTEKWINNFAEVLGTKKRQSSDSTFGSKAKKPKLRIVFPTAEEVRQSIDGYASGASIHMKIQSPAQQKQLAVMKPMFCRWMGDALETQNNMGQARTPGLNNTEPDKSPKRRALRNTAAPHIKTYIRFSDVEKQDSIDWAMVTSANLSQQAWGALPDKEGAVRICSYELGVVVWPDLFRQQPQEAGEGGGGGGGDGRRESEEVTMVPIFGRDTPDVDGEIHPSHEKPSNENNNPASQGQSSKTIVGFRMPYDLPLVPYTPDDLPWCATASYKALDAFGRSWGA</sequence>
<evidence type="ECO:0008006" key="15">
    <source>
        <dbReference type="Google" id="ProtNLM"/>
    </source>
</evidence>
<evidence type="ECO:0000256" key="1">
    <source>
        <dbReference type="ARBA" id="ARBA00004123"/>
    </source>
</evidence>
<keyword evidence="6" id="KW-0269">Exonuclease</keyword>
<gene>
    <name evidence="13" type="ORF">FKW77_007741</name>
</gene>
<name>A0A517L1M8_9PEZI</name>
<keyword evidence="5" id="KW-0378">Hydrolase</keyword>
<keyword evidence="4" id="KW-0227">DNA damage</keyword>
<comment type="similarity">
    <text evidence="2">Belongs to the tyrosyl-DNA phosphodiesterase family.</text>
</comment>
<feature type="compositionally biased region" description="Polar residues" evidence="12">
    <location>
        <begin position="445"/>
        <end position="457"/>
    </location>
</feature>
<feature type="active site" description="Nucleophile" evidence="9">
    <location>
        <position position="62"/>
    </location>
</feature>
<comment type="subcellular location">
    <subcellularLocation>
        <location evidence="1">Nucleus</location>
    </subcellularLocation>
</comment>
<dbReference type="EMBL" id="CP042187">
    <property type="protein sequence ID" value="QDS69542.1"/>
    <property type="molecule type" value="Genomic_DNA"/>
</dbReference>
<dbReference type="AlphaFoldDB" id="A0A517L1M8"/>
<dbReference type="GO" id="GO:0003690">
    <property type="term" value="F:double-stranded DNA binding"/>
    <property type="evidence" value="ECO:0007669"/>
    <property type="project" value="TreeGrafter"/>
</dbReference>
<evidence type="ECO:0000256" key="5">
    <source>
        <dbReference type="ARBA" id="ARBA00022801"/>
    </source>
</evidence>
<reference evidence="13 14" key="1">
    <citation type="submission" date="2019-07" db="EMBL/GenBank/DDBJ databases">
        <title>Finished genome of Venturia effusa.</title>
        <authorList>
            <person name="Young C.A."/>
            <person name="Cox M.P."/>
            <person name="Ganley A.R.D."/>
            <person name="David W.J."/>
        </authorList>
    </citation>
    <scope>NUCLEOTIDE SEQUENCE [LARGE SCALE GENOMIC DNA]</scope>
    <source>
        <strain evidence="14">albino</strain>
    </source>
</reference>
<dbReference type="OrthoDB" id="47785at2759"/>
<evidence type="ECO:0000256" key="11">
    <source>
        <dbReference type="PIRSR" id="PIRSR610347-3"/>
    </source>
</evidence>
<protein>
    <recommendedName>
        <fullName evidence="15">PLD phosphodiesterase domain-containing protein</fullName>
    </recommendedName>
</protein>
<evidence type="ECO:0000256" key="8">
    <source>
        <dbReference type="ARBA" id="ARBA00023242"/>
    </source>
</evidence>
<dbReference type="GO" id="GO:0004527">
    <property type="term" value="F:exonuclease activity"/>
    <property type="evidence" value="ECO:0007669"/>
    <property type="project" value="UniProtKB-KW"/>
</dbReference>
<accession>A0A517L1M8</accession>
<feature type="active site" description="Proton donor/acceptor" evidence="9">
    <location>
        <position position="337"/>
    </location>
</feature>
<evidence type="ECO:0000256" key="3">
    <source>
        <dbReference type="ARBA" id="ARBA00022722"/>
    </source>
</evidence>
<evidence type="ECO:0000256" key="4">
    <source>
        <dbReference type="ARBA" id="ARBA00022763"/>
    </source>
</evidence>
<dbReference type="GO" id="GO:0017005">
    <property type="term" value="F:3'-tyrosyl-DNA phosphodiesterase activity"/>
    <property type="evidence" value="ECO:0007669"/>
    <property type="project" value="TreeGrafter"/>
</dbReference>
<dbReference type="SUPFAM" id="SSF56024">
    <property type="entry name" value="Phospholipase D/nuclease"/>
    <property type="match status" value="2"/>
</dbReference>
<organism evidence="13 14">
    <name type="scientific">Venturia effusa</name>
    <dbReference type="NCBI Taxonomy" id="50376"/>
    <lineage>
        <taxon>Eukaryota</taxon>
        <taxon>Fungi</taxon>
        <taxon>Dikarya</taxon>
        <taxon>Ascomycota</taxon>
        <taxon>Pezizomycotina</taxon>
        <taxon>Dothideomycetes</taxon>
        <taxon>Pleosporomycetidae</taxon>
        <taxon>Venturiales</taxon>
        <taxon>Venturiaceae</taxon>
        <taxon>Venturia</taxon>
    </lineage>
</organism>